<sequence>MISSDAGEIGMDVCNGMESVIAYEEHLATGPPCRSEGIPSSSSLQSKATGSCSPGVCGNTSKQLTSNFP</sequence>
<evidence type="ECO:0000313" key="3">
    <source>
        <dbReference type="Proteomes" id="UP000829196"/>
    </source>
</evidence>
<keyword evidence="3" id="KW-1185">Reference proteome</keyword>
<evidence type="ECO:0000313" key="2">
    <source>
        <dbReference type="EMBL" id="KAI0504735.1"/>
    </source>
</evidence>
<feature type="region of interest" description="Disordered" evidence="1">
    <location>
        <begin position="31"/>
        <end position="69"/>
    </location>
</feature>
<dbReference type="AlphaFoldDB" id="A0A8T3B6Y5"/>
<proteinExistence type="predicted"/>
<organism evidence="2 3">
    <name type="scientific">Dendrobium nobile</name>
    <name type="common">Orchid</name>
    <dbReference type="NCBI Taxonomy" id="94219"/>
    <lineage>
        <taxon>Eukaryota</taxon>
        <taxon>Viridiplantae</taxon>
        <taxon>Streptophyta</taxon>
        <taxon>Embryophyta</taxon>
        <taxon>Tracheophyta</taxon>
        <taxon>Spermatophyta</taxon>
        <taxon>Magnoliopsida</taxon>
        <taxon>Liliopsida</taxon>
        <taxon>Asparagales</taxon>
        <taxon>Orchidaceae</taxon>
        <taxon>Epidendroideae</taxon>
        <taxon>Malaxideae</taxon>
        <taxon>Dendrobiinae</taxon>
        <taxon>Dendrobium</taxon>
    </lineage>
</organism>
<accession>A0A8T3B6Y5</accession>
<feature type="compositionally biased region" description="Polar residues" evidence="1">
    <location>
        <begin position="38"/>
        <end position="69"/>
    </location>
</feature>
<evidence type="ECO:0000256" key="1">
    <source>
        <dbReference type="SAM" id="MobiDB-lite"/>
    </source>
</evidence>
<reference evidence="2" key="1">
    <citation type="journal article" date="2022" name="Front. Genet.">
        <title>Chromosome-Scale Assembly of the Dendrobium nobile Genome Provides Insights Into the Molecular Mechanism of the Biosynthesis of the Medicinal Active Ingredient of Dendrobium.</title>
        <authorList>
            <person name="Xu Q."/>
            <person name="Niu S.-C."/>
            <person name="Li K.-L."/>
            <person name="Zheng P.-J."/>
            <person name="Zhang X.-J."/>
            <person name="Jia Y."/>
            <person name="Liu Y."/>
            <person name="Niu Y.-X."/>
            <person name="Yu L.-H."/>
            <person name="Chen D.-F."/>
            <person name="Zhang G.-Q."/>
        </authorList>
    </citation>
    <scope>NUCLEOTIDE SEQUENCE</scope>
    <source>
        <tissue evidence="2">Leaf</tissue>
    </source>
</reference>
<dbReference type="EMBL" id="JAGYWB010000011">
    <property type="protein sequence ID" value="KAI0504735.1"/>
    <property type="molecule type" value="Genomic_DNA"/>
</dbReference>
<gene>
    <name evidence="2" type="ORF">KFK09_015688</name>
</gene>
<protein>
    <submittedName>
        <fullName evidence="2">Uncharacterized protein</fullName>
    </submittedName>
</protein>
<comment type="caution">
    <text evidence="2">The sequence shown here is derived from an EMBL/GenBank/DDBJ whole genome shotgun (WGS) entry which is preliminary data.</text>
</comment>
<name>A0A8T3B6Y5_DENNO</name>
<dbReference type="Proteomes" id="UP000829196">
    <property type="component" value="Unassembled WGS sequence"/>
</dbReference>